<keyword evidence="2" id="KW-1185">Reference proteome</keyword>
<comment type="caution">
    <text evidence="1">The sequence shown here is derived from an EMBL/GenBank/DDBJ whole genome shotgun (WGS) entry which is preliminary data.</text>
</comment>
<accession>A0ABU3JT24</accession>
<dbReference type="RefSeq" id="WP_394304842.1">
    <property type="nucleotide sequence ID" value="NZ_JASKMA010000011.1"/>
</dbReference>
<dbReference type="Proteomes" id="UP001249760">
    <property type="component" value="Unassembled WGS sequence"/>
</dbReference>
<name>A0ABU3JT24_9ACTN</name>
<gene>
    <name evidence="1" type="ORF">QNO04_16595</name>
</gene>
<dbReference type="EMBL" id="JASKMA010000011">
    <property type="protein sequence ID" value="MDT6985077.1"/>
    <property type="molecule type" value="Genomic_DNA"/>
</dbReference>
<reference evidence="1 2" key="1">
    <citation type="submission" date="2023-05" db="EMBL/GenBank/DDBJ databases">
        <title>Streptomyces fuscus sp. nov., a brown-black pigment producing actinomyces isolated from dry sand of Sea duck farm.</title>
        <authorList>
            <person name="Xie J."/>
            <person name="Shen N."/>
        </authorList>
    </citation>
    <scope>NUCLEOTIDE SEQUENCE [LARGE SCALE GENOMIC DNA]</scope>
    <source>
        <strain evidence="1 2">CGMCC 4.1745</strain>
    </source>
</reference>
<proteinExistence type="predicted"/>
<evidence type="ECO:0000313" key="1">
    <source>
        <dbReference type="EMBL" id="MDT6985077.1"/>
    </source>
</evidence>
<protein>
    <submittedName>
        <fullName evidence="1">Transcriptional regulator</fullName>
    </submittedName>
</protein>
<sequence>MDAELWLGMLGAVIGAGGAYFAWRALDQTVVAESRNVFVKQRADLRQRHALLCETAADLHVRARPGLERIGGSSLLWEPAMHPPAPVPLSSVRLQWSDAPPPVNPRLLAAARRCLPKESKRRRYERYSAAMGELARPALYENRPSFRLIHADWSDPEGPRLVFGTGQYFDLIDQNEAVAHELAAATNRRPETRPRWKALPLRSLLARDPLSLTERAVLPSIGTLTVRRTPDGEGTFFLLLRGADHVATGENVYGPLPAGMIQPASLSPLAHLQDLNLWRTVMREYNEELLGAPEAQGDSGTEVDYDQLPYSLLDAAVADGSLRVWCLGMAVEPLNLAVCVLTVAVFEADTFDRIFAGAVEHNQEGTVIAGSRAHGVTKGLPLTEAGIAALPAGRMSSPAAGLLQLALRHKDLFLAAPDRHHQA</sequence>
<evidence type="ECO:0000313" key="2">
    <source>
        <dbReference type="Proteomes" id="UP001249760"/>
    </source>
</evidence>
<organism evidence="1 2">
    <name type="scientific">Streptomyces lusitanus</name>
    <dbReference type="NCBI Taxonomy" id="68232"/>
    <lineage>
        <taxon>Bacteria</taxon>
        <taxon>Bacillati</taxon>
        <taxon>Actinomycetota</taxon>
        <taxon>Actinomycetes</taxon>
        <taxon>Kitasatosporales</taxon>
        <taxon>Streptomycetaceae</taxon>
        <taxon>Streptomyces</taxon>
    </lineage>
</organism>